<comment type="caution">
    <text evidence="3">The sequence shown here is derived from an EMBL/GenBank/DDBJ whole genome shotgun (WGS) entry which is preliminary data.</text>
</comment>
<evidence type="ECO:0000256" key="1">
    <source>
        <dbReference type="SAM" id="SignalP"/>
    </source>
</evidence>
<keyword evidence="4" id="KW-1185">Reference proteome</keyword>
<dbReference type="InParanoid" id="A0A1E5RC30"/>
<reference evidence="4" key="1">
    <citation type="journal article" date="2016" name="Genome Announc.">
        <title>Genome sequences of three species of Hanseniaspora isolated from spontaneous wine fermentations.</title>
        <authorList>
            <person name="Sternes P.R."/>
            <person name="Lee D."/>
            <person name="Kutyna D.R."/>
            <person name="Borneman A.R."/>
        </authorList>
    </citation>
    <scope>NUCLEOTIDE SEQUENCE [LARGE SCALE GENOMIC DNA]</scope>
    <source>
        <strain evidence="4">AWRI3579</strain>
    </source>
</reference>
<protein>
    <submittedName>
        <fullName evidence="3">Protein PRY1</fullName>
    </submittedName>
</protein>
<dbReference type="SUPFAM" id="SSF55797">
    <property type="entry name" value="PR-1-like"/>
    <property type="match status" value="1"/>
</dbReference>
<dbReference type="PANTHER" id="PTHR10334">
    <property type="entry name" value="CYSTEINE-RICH SECRETORY PROTEIN-RELATED"/>
    <property type="match status" value="1"/>
</dbReference>
<feature type="signal peptide" evidence="1">
    <location>
        <begin position="1"/>
        <end position="19"/>
    </location>
</feature>
<accession>A0A1E5RC30</accession>
<evidence type="ECO:0000259" key="2">
    <source>
        <dbReference type="SMART" id="SM00198"/>
    </source>
</evidence>
<feature type="chain" id="PRO_5009184684" evidence="1">
    <location>
        <begin position="20"/>
        <end position="221"/>
    </location>
</feature>
<feature type="domain" description="SCP" evidence="2">
    <location>
        <begin position="76"/>
        <end position="210"/>
    </location>
</feature>
<name>A0A1E5RC30_9ASCO</name>
<dbReference type="SMART" id="SM00198">
    <property type="entry name" value="SCP"/>
    <property type="match status" value="1"/>
</dbReference>
<gene>
    <name evidence="3" type="ORF">AWRI3579_g3099</name>
</gene>
<dbReference type="EMBL" id="LPNM01000008">
    <property type="protein sequence ID" value="OEJ84133.1"/>
    <property type="molecule type" value="Genomic_DNA"/>
</dbReference>
<dbReference type="AlphaFoldDB" id="A0A1E5RC30"/>
<organism evidence="3 4">
    <name type="scientific">Hanseniaspora osmophila</name>
    <dbReference type="NCBI Taxonomy" id="56408"/>
    <lineage>
        <taxon>Eukaryota</taxon>
        <taxon>Fungi</taxon>
        <taxon>Dikarya</taxon>
        <taxon>Ascomycota</taxon>
        <taxon>Saccharomycotina</taxon>
        <taxon>Saccharomycetes</taxon>
        <taxon>Saccharomycodales</taxon>
        <taxon>Saccharomycodaceae</taxon>
        <taxon>Hanseniaspora</taxon>
    </lineage>
</organism>
<sequence length="221" mass="25222">MITLLQYFYALLFVKITFAQSSTFAEGNYSLETKTVTVTSVDTEYRTYRFTKYTTKTVPYVEVPTTLPSVQQVDSLFKAKALNAHNALRKLHNVPSLVWSDELYAKAQSFANNEFICNGTLNHSLDFKTETVGENLALGYDEIEQAVDAFYNGIKFYNFNSPQTQDQKSAHFSQVVWNATESLGCGFISCGDYYRKFFICQYAQRGNIFGEYKTNVFEPVL</sequence>
<dbReference type="Gene3D" id="3.40.33.10">
    <property type="entry name" value="CAP"/>
    <property type="match status" value="1"/>
</dbReference>
<dbReference type="InterPro" id="IPR014044">
    <property type="entry name" value="CAP_dom"/>
</dbReference>
<dbReference type="Pfam" id="PF00188">
    <property type="entry name" value="CAP"/>
    <property type="match status" value="1"/>
</dbReference>
<dbReference type="OrthoDB" id="337038at2759"/>
<dbReference type="STRING" id="56408.A0A1E5RC30"/>
<dbReference type="InterPro" id="IPR035940">
    <property type="entry name" value="CAP_sf"/>
</dbReference>
<dbReference type="Proteomes" id="UP000095728">
    <property type="component" value="Unassembled WGS sequence"/>
</dbReference>
<dbReference type="InterPro" id="IPR001283">
    <property type="entry name" value="CRISP-related"/>
</dbReference>
<dbReference type="PRINTS" id="PR00837">
    <property type="entry name" value="V5TPXLIKE"/>
</dbReference>
<evidence type="ECO:0000313" key="3">
    <source>
        <dbReference type="EMBL" id="OEJ84133.1"/>
    </source>
</evidence>
<keyword evidence="1" id="KW-0732">Signal</keyword>
<evidence type="ECO:0000313" key="4">
    <source>
        <dbReference type="Proteomes" id="UP000095728"/>
    </source>
</evidence>
<proteinExistence type="predicted"/>